<keyword evidence="4" id="KW-0175">Coiled coil</keyword>
<dbReference type="Proteomes" id="UP000188354">
    <property type="component" value="Unassembled WGS sequence"/>
</dbReference>
<keyword evidence="6" id="KW-0539">Nucleus</keyword>
<dbReference type="PANTHER" id="PTHR31499">
    <property type="entry name" value="MYB FAMILY TRANSCRIPTION FACTOR PHL11"/>
    <property type="match status" value="1"/>
</dbReference>
<reference evidence="9 10" key="1">
    <citation type="journal article" date="2017" name="Plant Biotechnol. J.">
        <title>A comprehensive draft genome sequence for lupin (Lupinus angustifolius), an emerging health food: insights into plant-microbe interactions and legume evolution.</title>
        <authorList>
            <person name="Hane J.K."/>
            <person name="Ming Y."/>
            <person name="Kamphuis L.G."/>
            <person name="Nelson M.N."/>
            <person name="Garg G."/>
            <person name="Atkins C.A."/>
            <person name="Bayer P.E."/>
            <person name="Bravo A."/>
            <person name="Bringans S."/>
            <person name="Cannon S."/>
            <person name="Edwards D."/>
            <person name="Foley R."/>
            <person name="Gao L.L."/>
            <person name="Harrison M.J."/>
            <person name="Huang W."/>
            <person name="Hurgobin B."/>
            <person name="Li S."/>
            <person name="Liu C.W."/>
            <person name="McGrath A."/>
            <person name="Morahan G."/>
            <person name="Murray J."/>
            <person name="Weller J."/>
            <person name="Jian J."/>
            <person name="Singh K.B."/>
        </authorList>
    </citation>
    <scope>NUCLEOTIDE SEQUENCE [LARGE SCALE GENOMIC DNA]</scope>
    <source>
        <strain evidence="10">cv. Tanjil</strain>
        <tissue evidence="9">Whole plant</tissue>
    </source>
</reference>
<feature type="compositionally biased region" description="Polar residues" evidence="7">
    <location>
        <begin position="218"/>
        <end position="227"/>
    </location>
</feature>
<dbReference type="EMBL" id="MLAU01003849">
    <property type="protein sequence ID" value="OIW19876.1"/>
    <property type="molecule type" value="Genomic_DNA"/>
</dbReference>
<dbReference type="Gene3D" id="1.10.10.60">
    <property type="entry name" value="Homeodomain-like"/>
    <property type="match status" value="1"/>
</dbReference>
<evidence type="ECO:0000259" key="8">
    <source>
        <dbReference type="PROSITE" id="PS51294"/>
    </source>
</evidence>
<dbReference type="OrthoDB" id="551907at2759"/>
<sequence>MEAHTAISVDRSSAKQLNNMGMSEALPSSFHVLTMPLQETHPKLSDSQMALVEKELTTRPIMHSSSNRAVGHMFSSSPGYSTDLHHSSLSPHEKHSRKGHFISQSVSNITSLPLSYSSNNGPPPSTSTHYFKGNSVSWNTDDFLDFPDNTSIDNSQVESSACSIMASEEYSKRNEWLAWADQLISDDDTCNWNGLLSDNIQNLEPKVGCQVAKPLSQFPSRHQSQGHQKLPASSGEHRVGAAPSSSANSAPAKSRMRWTPELHEAFVEAVNQLGGSERATPKGVLKVIKVEGLTIYHVKSHLQKCRTARYKPESYEGSADKKLSAIGDVSSLDLKTGIEITEALRMQMEVQKQLHEQLEIQRNLQLRIEEQGRYLQMMFEKQCKSRIEPFKASSSAIESPSGVPSDAIKDSSSKSELEASKVNEANGITTVEYATKTQACESPKQHASDDSV</sequence>
<dbReference type="Pfam" id="PF00249">
    <property type="entry name" value="Myb_DNA-binding"/>
    <property type="match status" value="1"/>
</dbReference>
<dbReference type="STRING" id="3871.A0A394D8C5"/>
<evidence type="ECO:0000313" key="9">
    <source>
        <dbReference type="EMBL" id="OIW19876.1"/>
    </source>
</evidence>
<dbReference type="NCBIfam" id="TIGR01557">
    <property type="entry name" value="myb_SHAQKYF"/>
    <property type="match status" value="1"/>
</dbReference>
<evidence type="ECO:0000256" key="3">
    <source>
        <dbReference type="ARBA" id="ARBA00023015"/>
    </source>
</evidence>
<feature type="compositionally biased region" description="Polar residues" evidence="7">
    <location>
        <begin position="63"/>
        <end position="80"/>
    </location>
</feature>
<dbReference type="Pfam" id="PF14379">
    <property type="entry name" value="Myb_CC_LHEQLE"/>
    <property type="match status" value="1"/>
</dbReference>
<evidence type="ECO:0000256" key="1">
    <source>
        <dbReference type="ARBA" id="ARBA00004123"/>
    </source>
</evidence>
<evidence type="ECO:0000256" key="5">
    <source>
        <dbReference type="ARBA" id="ARBA00023163"/>
    </source>
</evidence>
<dbReference type="GO" id="GO:0003677">
    <property type="term" value="F:DNA binding"/>
    <property type="evidence" value="ECO:0007669"/>
    <property type="project" value="InterPro"/>
</dbReference>
<evidence type="ECO:0000313" key="10">
    <source>
        <dbReference type="Proteomes" id="UP000188354"/>
    </source>
</evidence>
<name>A0A394D8C5_LUPAN</name>
<dbReference type="GO" id="GO:0003700">
    <property type="term" value="F:DNA-binding transcription factor activity"/>
    <property type="evidence" value="ECO:0007669"/>
    <property type="project" value="InterPro"/>
</dbReference>
<dbReference type="AlphaFoldDB" id="A0A394D8C5"/>
<keyword evidence="3" id="KW-0805">Transcription regulation</keyword>
<feature type="region of interest" description="Disordered" evidence="7">
    <location>
        <begin position="63"/>
        <end position="99"/>
    </location>
</feature>
<feature type="domain" description="HTH myb-type" evidence="8">
    <location>
        <begin position="250"/>
        <end position="310"/>
    </location>
</feature>
<comment type="similarity">
    <text evidence="2">Belongs to the MYB-CC family.</text>
</comment>
<accession>A0A394D8C5</accession>
<dbReference type="Gramene" id="OIW19876">
    <property type="protein sequence ID" value="OIW19876"/>
    <property type="gene ID" value="TanjilG_27243"/>
</dbReference>
<dbReference type="InterPro" id="IPR006447">
    <property type="entry name" value="Myb_dom_plants"/>
</dbReference>
<evidence type="ECO:0000256" key="6">
    <source>
        <dbReference type="ARBA" id="ARBA00023242"/>
    </source>
</evidence>
<proteinExistence type="inferred from homology"/>
<evidence type="ECO:0000256" key="2">
    <source>
        <dbReference type="ARBA" id="ARBA00006783"/>
    </source>
</evidence>
<feature type="region of interest" description="Disordered" evidence="7">
    <location>
        <begin position="391"/>
        <end position="428"/>
    </location>
</feature>
<comment type="subcellular location">
    <subcellularLocation>
        <location evidence="1">Nucleus</location>
    </subcellularLocation>
</comment>
<evidence type="ECO:0000256" key="7">
    <source>
        <dbReference type="SAM" id="MobiDB-lite"/>
    </source>
</evidence>
<dbReference type="KEGG" id="lang:109337454"/>
<organism evidence="9 10">
    <name type="scientific">Lupinus angustifolius</name>
    <name type="common">Narrow-leaved blue lupine</name>
    <dbReference type="NCBI Taxonomy" id="3871"/>
    <lineage>
        <taxon>Eukaryota</taxon>
        <taxon>Viridiplantae</taxon>
        <taxon>Streptophyta</taxon>
        <taxon>Embryophyta</taxon>
        <taxon>Tracheophyta</taxon>
        <taxon>Spermatophyta</taxon>
        <taxon>Magnoliopsida</taxon>
        <taxon>eudicotyledons</taxon>
        <taxon>Gunneridae</taxon>
        <taxon>Pentapetalae</taxon>
        <taxon>rosids</taxon>
        <taxon>fabids</taxon>
        <taxon>Fabales</taxon>
        <taxon>Fabaceae</taxon>
        <taxon>Papilionoideae</taxon>
        <taxon>50 kb inversion clade</taxon>
        <taxon>genistoids sensu lato</taxon>
        <taxon>core genistoids</taxon>
        <taxon>Genisteae</taxon>
        <taxon>Lupinus</taxon>
    </lineage>
</organism>
<dbReference type="InterPro" id="IPR009057">
    <property type="entry name" value="Homeodomain-like_sf"/>
</dbReference>
<dbReference type="FunFam" id="1.10.10.60:FF:000002">
    <property type="entry name" value="Myb family transcription factor"/>
    <property type="match status" value="1"/>
</dbReference>
<dbReference type="InterPro" id="IPR017930">
    <property type="entry name" value="Myb_dom"/>
</dbReference>
<dbReference type="InterPro" id="IPR046955">
    <property type="entry name" value="PHR1-like"/>
</dbReference>
<dbReference type="PROSITE" id="PS51294">
    <property type="entry name" value="HTH_MYB"/>
    <property type="match status" value="1"/>
</dbReference>
<evidence type="ECO:0000256" key="4">
    <source>
        <dbReference type="ARBA" id="ARBA00023054"/>
    </source>
</evidence>
<gene>
    <name evidence="9" type="ORF">TanjilG_27243</name>
</gene>
<dbReference type="SUPFAM" id="SSF46689">
    <property type="entry name" value="Homeodomain-like"/>
    <property type="match status" value="1"/>
</dbReference>
<feature type="region of interest" description="Disordered" evidence="7">
    <location>
        <begin position="218"/>
        <end position="255"/>
    </location>
</feature>
<keyword evidence="10" id="KW-1185">Reference proteome</keyword>
<feature type="compositionally biased region" description="Basic and acidic residues" evidence="7">
    <location>
        <begin position="407"/>
        <end position="421"/>
    </location>
</feature>
<dbReference type="InterPro" id="IPR025756">
    <property type="entry name" value="Myb_CC_LHEQLE"/>
</dbReference>
<dbReference type="GO" id="GO:0005634">
    <property type="term" value="C:nucleus"/>
    <property type="evidence" value="ECO:0007669"/>
    <property type="project" value="UniProtKB-SubCell"/>
</dbReference>
<comment type="caution">
    <text evidence="9">The sequence shown here is derived from an EMBL/GenBank/DDBJ whole genome shotgun (WGS) entry which is preliminary data.</text>
</comment>
<feature type="compositionally biased region" description="Low complexity" evidence="7">
    <location>
        <begin position="241"/>
        <end position="253"/>
    </location>
</feature>
<keyword evidence="5" id="KW-0804">Transcription</keyword>
<dbReference type="InterPro" id="IPR001005">
    <property type="entry name" value="SANT/Myb"/>
</dbReference>
<dbReference type="PANTHER" id="PTHR31499:SF80">
    <property type="entry name" value="HTH MYB-TYPE DOMAIN-CONTAINING PROTEIN"/>
    <property type="match status" value="1"/>
</dbReference>
<protein>
    <recommendedName>
        <fullName evidence="8">HTH myb-type domain-containing protein</fullName>
    </recommendedName>
</protein>